<reference evidence="2" key="1">
    <citation type="submission" date="2021-11" db="EMBL/GenBank/DDBJ databases">
        <authorList>
            <person name="Schell T."/>
        </authorList>
    </citation>
    <scope>NUCLEOTIDE SEQUENCE</scope>
    <source>
        <strain evidence="2">M5</strain>
    </source>
</reference>
<organism evidence="2 3">
    <name type="scientific">Daphnia galeata</name>
    <dbReference type="NCBI Taxonomy" id="27404"/>
    <lineage>
        <taxon>Eukaryota</taxon>
        <taxon>Metazoa</taxon>
        <taxon>Ecdysozoa</taxon>
        <taxon>Arthropoda</taxon>
        <taxon>Crustacea</taxon>
        <taxon>Branchiopoda</taxon>
        <taxon>Diplostraca</taxon>
        <taxon>Cladocera</taxon>
        <taxon>Anomopoda</taxon>
        <taxon>Daphniidae</taxon>
        <taxon>Daphnia</taxon>
    </lineage>
</organism>
<proteinExistence type="predicted"/>
<feature type="region of interest" description="Disordered" evidence="1">
    <location>
        <begin position="46"/>
        <end position="81"/>
    </location>
</feature>
<evidence type="ECO:0000313" key="2">
    <source>
        <dbReference type="EMBL" id="CAH0111885.1"/>
    </source>
</evidence>
<dbReference type="EMBL" id="CAKKLH010000318">
    <property type="protein sequence ID" value="CAH0111885.1"/>
    <property type="molecule type" value="Genomic_DNA"/>
</dbReference>
<feature type="region of interest" description="Disordered" evidence="1">
    <location>
        <begin position="1"/>
        <end position="22"/>
    </location>
</feature>
<dbReference type="AlphaFoldDB" id="A0A8J2WBQ9"/>
<accession>A0A8J2WBQ9</accession>
<name>A0A8J2WBQ9_9CRUS</name>
<sequence length="81" mass="9208">MGRPRRQSGDRSQSPYRLKSDPADVKLENVGFLRIRRWYEMQTSRLRRSDAIQSRPIPKNHDGAPAATATSPLSKRKVFGG</sequence>
<dbReference type="Proteomes" id="UP000789390">
    <property type="component" value="Unassembled WGS sequence"/>
</dbReference>
<gene>
    <name evidence="2" type="ORF">DGAL_LOCUS15542</name>
</gene>
<protein>
    <submittedName>
        <fullName evidence="2">Uncharacterized protein</fullName>
    </submittedName>
</protein>
<dbReference type="OrthoDB" id="10532496at2759"/>
<keyword evidence="3" id="KW-1185">Reference proteome</keyword>
<comment type="caution">
    <text evidence="2">The sequence shown here is derived from an EMBL/GenBank/DDBJ whole genome shotgun (WGS) entry which is preliminary data.</text>
</comment>
<evidence type="ECO:0000256" key="1">
    <source>
        <dbReference type="SAM" id="MobiDB-lite"/>
    </source>
</evidence>
<evidence type="ECO:0000313" key="3">
    <source>
        <dbReference type="Proteomes" id="UP000789390"/>
    </source>
</evidence>